<reference evidence="1 2" key="1">
    <citation type="journal article" date="2019" name="Sci. Rep.">
        <title>Orb-weaving spider Araneus ventricosus genome elucidates the spidroin gene catalogue.</title>
        <authorList>
            <person name="Kono N."/>
            <person name="Nakamura H."/>
            <person name="Ohtoshi R."/>
            <person name="Moran D.A.P."/>
            <person name="Shinohara A."/>
            <person name="Yoshida Y."/>
            <person name="Fujiwara M."/>
            <person name="Mori M."/>
            <person name="Tomita M."/>
            <person name="Arakawa K."/>
        </authorList>
    </citation>
    <scope>NUCLEOTIDE SEQUENCE [LARGE SCALE GENOMIC DNA]</scope>
</reference>
<organism evidence="1 2">
    <name type="scientific">Araneus ventricosus</name>
    <name type="common">Orbweaver spider</name>
    <name type="synonym">Epeira ventricosa</name>
    <dbReference type="NCBI Taxonomy" id="182803"/>
    <lineage>
        <taxon>Eukaryota</taxon>
        <taxon>Metazoa</taxon>
        <taxon>Ecdysozoa</taxon>
        <taxon>Arthropoda</taxon>
        <taxon>Chelicerata</taxon>
        <taxon>Arachnida</taxon>
        <taxon>Araneae</taxon>
        <taxon>Araneomorphae</taxon>
        <taxon>Entelegynae</taxon>
        <taxon>Araneoidea</taxon>
        <taxon>Araneidae</taxon>
        <taxon>Araneus</taxon>
    </lineage>
</organism>
<gene>
    <name evidence="1" type="ORF">AVEN_195362_1</name>
</gene>
<keyword evidence="2" id="KW-1185">Reference proteome</keyword>
<evidence type="ECO:0000313" key="2">
    <source>
        <dbReference type="Proteomes" id="UP000499080"/>
    </source>
</evidence>
<protein>
    <submittedName>
        <fullName evidence="1">Uncharacterized protein</fullName>
    </submittedName>
</protein>
<comment type="caution">
    <text evidence="1">The sequence shown here is derived from an EMBL/GenBank/DDBJ whole genome shotgun (WGS) entry which is preliminary data.</text>
</comment>
<dbReference type="AlphaFoldDB" id="A0A4Y2DK64"/>
<sequence length="128" mass="14528">MKALRLNNGTDMERGEKKKGISLIQMRGDLNPWEFPFRPRLYGSGVELEPLLLYRLLFATCSGSPRPPSTPTCTPHSIPDNNRIALGLRAFGKILLLWRTDRCSLSLRKQTNRNSSSFQCFFPASDEI</sequence>
<evidence type="ECO:0000313" key="1">
    <source>
        <dbReference type="EMBL" id="GBM16248.1"/>
    </source>
</evidence>
<dbReference type="Proteomes" id="UP000499080">
    <property type="component" value="Unassembled WGS sequence"/>
</dbReference>
<proteinExistence type="predicted"/>
<name>A0A4Y2DK64_ARAVE</name>
<accession>A0A4Y2DK64</accession>
<dbReference type="EMBL" id="BGPR01000370">
    <property type="protein sequence ID" value="GBM16248.1"/>
    <property type="molecule type" value="Genomic_DNA"/>
</dbReference>